<name>A0A1M4MNC8_9EURY</name>
<reference evidence="1 2" key="1">
    <citation type="submission" date="2016-08" db="EMBL/GenBank/DDBJ databases">
        <authorList>
            <person name="Seilhamer J.J."/>
        </authorList>
    </citation>
    <scope>NUCLEOTIDE SEQUENCE [LARGE SCALE GENOMIC DNA]</scope>
    <source>
        <strain evidence="1">L21-II-0</strain>
    </source>
</reference>
<evidence type="ECO:0000313" key="2">
    <source>
        <dbReference type="Proteomes" id="UP000184671"/>
    </source>
</evidence>
<dbReference type="EMBL" id="FMID01000059">
    <property type="protein sequence ID" value="SCL76434.1"/>
    <property type="molecule type" value="Genomic_DNA"/>
</dbReference>
<dbReference type="Proteomes" id="UP000184671">
    <property type="component" value="Unassembled WGS sequence"/>
</dbReference>
<accession>A0A1M4MNC8</accession>
<gene>
    <name evidence="1" type="ORF">L21_2364</name>
</gene>
<dbReference type="STRING" id="118126.L21_2364"/>
<proteinExistence type="predicted"/>
<protein>
    <submittedName>
        <fullName evidence="1">Uncharacterized protein</fullName>
    </submittedName>
</protein>
<dbReference type="AlphaFoldDB" id="A0A1M4MNC8"/>
<organism evidence="1 2">
    <name type="scientific">Methanoculleus chikugoensis</name>
    <dbReference type="NCBI Taxonomy" id="118126"/>
    <lineage>
        <taxon>Archaea</taxon>
        <taxon>Methanobacteriati</taxon>
        <taxon>Methanobacteriota</taxon>
        <taxon>Stenosarchaea group</taxon>
        <taxon>Methanomicrobia</taxon>
        <taxon>Methanomicrobiales</taxon>
        <taxon>Methanomicrobiaceae</taxon>
        <taxon>Methanoculleus</taxon>
    </lineage>
</organism>
<sequence>MNAMGYASLKPEQVKQVQRYEEDLGVTLLAYAKPAYSKLSEENLRRIQDLERDLKLSLVAYDV</sequence>
<evidence type="ECO:0000313" key="1">
    <source>
        <dbReference type="EMBL" id="SCL76434.1"/>
    </source>
</evidence>